<evidence type="ECO:0000313" key="2">
    <source>
        <dbReference type="Proteomes" id="UP000762676"/>
    </source>
</evidence>
<organism evidence="1 2">
    <name type="scientific">Elysia marginata</name>
    <dbReference type="NCBI Taxonomy" id="1093978"/>
    <lineage>
        <taxon>Eukaryota</taxon>
        <taxon>Metazoa</taxon>
        <taxon>Spiralia</taxon>
        <taxon>Lophotrochozoa</taxon>
        <taxon>Mollusca</taxon>
        <taxon>Gastropoda</taxon>
        <taxon>Heterobranchia</taxon>
        <taxon>Euthyneura</taxon>
        <taxon>Panpulmonata</taxon>
        <taxon>Sacoglossa</taxon>
        <taxon>Placobranchoidea</taxon>
        <taxon>Plakobranchidae</taxon>
        <taxon>Elysia</taxon>
    </lineage>
</organism>
<name>A0AAV4GCG5_9GAST</name>
<accession>A0AAV4GCG5</accession>
<protein>
    <submittedName>
        <fullName evidence="1">Uncharacterized protein</fullName>
    </submittedName>
</protein>
<reference evidence="1 2" key="1">
    <citation type="journal article" date="2021" name="Elife">
        <title>Chloroplast acquisition without the gene transfer in kleptoplastic sea slugs, Plakobranchus ocellatus.</title>
        <authorList>
            <person name="Maeda T."/>
            <person name="Takahashi S."/>
            <person name="Yoshida T."/>
            <person name="Shimamura S."/>
            <person name="Takaki Y."/>
            <person name="Nagai Y."/>
            <person name="Toyoda A."/>
            <person name="Suzuki Y."/>
            <person name="Arimoto A."/>
            <person name="Ishii H."/>
            <person name="Satoh N."/>
            <person name="Nishiyama T."/>
            <person name="Hasebe M."/>
            <person name="Maruyama T."/>
            <person name="Minagawa J."/>
            <person name="Obokata J."/>
            <person name="Shigenobu S."/>
        </authorList>
    </citation>
    <scope>NUCLEOTIDE SEQUENCE [LARGE SCALE GENOMIC DNA]</scope>
</reference>
<dbReference type="AlphaFoldDB" id="A0AAV4GCG5"/>
<proteinExistence type="predicted"/>
<dbReference type="Proteomes" id="UP000762676">
    <property type="component" value="Unassembled WGS sequence"/>
</dbReference>
<gene>
    <name evidence="1" type="ORF">ElyMa_004121600</name>
</gene>
<sequence>MATLLTGKVNSGRKPGRPFITYIDTITKKCDMKLQKITHGSQERKEWARTVMLEAAANIDNDDADRRQVNGLGKMRVNFFPKAIATWHGREPNPRPPDLESDALPILPRCPFYLKGFRK</sequence>
<dbReference type="EMBL" id="BMAT01008375">
    <property type="protein sequence ID" value="GFR83352.1"/>
    <property type="molecule type" value="Genomic_DNA"/>
</dbReference>
<comment type="caution">
    <text evidence="1">The sequence shown here is derived from an EMBL/GenBank/DDBJ whole genome shotgun (WGS) entry which is preliminary data.</text>
</comment>
<evidence type="ECO:0000313" key="1">
    <source>
        <dbReference type="EMBL" id="GFR83352.1"/>
    </source>
</evidence>
<keyword evidence="2" id="KW-1185">Reference proteome</keyword>